<accession>A0ABS7F7G6</accession>
<dbReference type="InterPro" id="IPR042100">
    <property type="entry name" value="Bug_dom1"/>
</dbReference>
<sequence>MSFPLARRHLVAGGAALVGGTAADRHASAQGAAWPARPVRMVVGFTAGSATDVTGRMFAQKFSEAWGQPVVVENIPGNSGAIGVDRVAKAAPDGYTLMWTGNAAITILPSLQDLPFDPLRDLESVCITLSMASLLFVNNDLPVRSVPELVAHAKANPGRLSYGSPGIGTPQHIAGEMLCRRAGIRMEHIPYRGANVADVLSGIVPVGIQNAGAAMPLVREGRLRCIGVTSPTRSANAPDLPTIAEQGFPGFEATSWFGLMAPARTPRPILEKVHAEATKVLADEEMRRKFAALSLDVVGSTPEQMRATIAADIPKWARVIADAGIPRAR</sequence>
<dbReference type="CDD" id="cd13578">
    <property type="entry name" value="PBP2_Bug27"/>
    <property type="match status" value="1"/>
</dbReference>
<proteinExistence type="inferred from homology"/>
<dbReference type="PANTHER" id="PTHR42928:SF5">
    <property type="entry name" value="BLR1237 PROTEIN"/>
    <property type="match status" value="1"/>
</dbReference>
<dbReference type="InterPro" id="IPR005064">
    <property type="entry name" value="BUG"/>
</dbReference>
<dbReference type="SUPFAM" id="SSF53850">
    <property type="entry name" value="Periplasmic binding protein-like II"/>
    <property type="match status" value="1"/>
</dbReference>
<reference evidence="2 3" key="1">
    <citation type="submission" date="2021-08" db="EMBL/GenBank/DDBJ databases">
        <title>Caldovatus sediminis gen. nov., sp. nov., a moderately thermophilic bacterium isolated from a hot spring.</title>
        <authorList>
            <person name="Hu C.-J."/>
            <person name="Li W.-J."/>
            <person name="Xian W.-D."/>
        </authorList>
    </citation>
    <scope>NUCLEOTIDE SEQUENCE [LARGE SCALE GENOMIC DNA]</scope>
    <source>
        <strain evidence="2 3">SYSU G05006</strain>
    </source>
</reference>
<evidence type="ECO:0000313" key="2">
    <source>
        <dbReference type="EMBL" id="MBW8270760.1"/>
    </source>
</evidence>
<dbReference type="PIRSF" id="PIRSF017082">
    <property type="entry name" value="YflP"/>
    <property type="match status" value="1"/>
</dbReference>
<name>A0ABS7F7G6_9PROT</name>
<protein>
    <submittedName>
        <fullName evidence="2">Tripartite tricarboxylate transporter substrate binding protein</fullName>
    </submittedName>
</protein>
<dbReference type="Pfam" id="PF03401">
    <property type="entry name" value="TctC"/>
    <property type="match status" value="1"/>
</dbReference>
<organism evidence="2 3">
    <name type="scientific">Caldovatus aquaticus</name>
    <dbReference type="NCBI Taxonomy" id="2865671"/>
    <lineage>
        <taxon>Bacteria</taxon>
        <taxon>Pseudomonadati</taxon>
        <taxon>Pseudomonadota</taxon>
        <taxon>Alphaproteobacteria</taxon>
        <taxon>Acetobacterales</taxon>
        <taxon>Roseomonadaceae</taxon>
        <taxon>Caldovatus</taxon>
    </lineage>
</organism>
<dbReference type="Proteomes" id="UP001519924">
    <property type="component" value="Unassembled WGS sequence"/>
</dbReference>
<gene>
    <name evidence="2" type="ORF">K1J50_14845</name>
</gene>
<comment type="caution">
    <text evidence="2">The sequence shown here is derived from an EMBL/GenBank/DDBJ whole genome shotgun (WGS) entry which is preliminary data.</text>
</comment>
<dbReference type="PANTHER" id="PTHR42928">
    <property type="entry name" value="TRICARBOXYLATE-BINDING PROTEIN"/>
    <property type="match status" value="1"/>
</dbReference>
<evidence type="ECO:0000256" key="1">
    <source>
        <dbReference type="ARBA" id="ARBA00006987"/>
    </source>
</evidence>
<comment type="similarity">
    <text evidence="1">Belongs to the UPF0065 (bug) family.</text>
</comment>
<dbReference type="RefSeq" id="WP_220118547.1">
    <property type="nucleotide sequence ID" value="NZ_JAHZUY010000052.1"/>
</dbReference>
<dbReference type="EMBL" id="JAHZUY010000052">
    <property type="protein sequence ID" value="MBW8270760.1"/>
    <property type="molecule type" value="Genomic_DNA"/>
</dbReference>
<dbReference type="Gene3D" id="3.40.190.10">
    <property type="entry name" value="Periplasmic binding protein-like II"/>
    <property type="match status" value="1"/>
</dbReference>
<dbReference type="Gene3D" id="3.40.190.150">
    <property type="entry name" value="Bordetella uptake gene, domain 1"/>
    <property type="match status" value="1"/>
</dbReference>
<keyword evidence="3" id="KW-1185">Reference proteome</keyword>
<evidence type="ECO:0000313" key="3">
    <source>
        <dbReference type="Proteomes" id="UP001519924"/>
    </source>
</evidence>